<accession>A0A3E4QQ82</accession>
<feature type="domain" description="Formyl transferase C-terminal" evidence="7">
    <location>
        <begin position="200"/>
        <end position="300"/>
    </location>
</feature>
<dbReference type="Proteomes" id="UP000260943">
    <property type="component" value="Unassembled WGS sequence"/>
</dbReference>
<protein>
    <recommendedName>
        <fullName evidence="2 5">Methionyl-tRNA formyltransferase</fullName>
        <ecNumber evidence="2 5">2.1.2.9</ecNumber>
    </recommendedName>
</protein>
<evidence type="ECO:0000256" key="1">
    <source>
        <dbReference type="ARBA" id="ARBA00010699"/>
    </source>
</evidence>
<dbReference type="InterPro" id="IPR005794">
    <property type="entry name" value="Fmt"/>
</dbReference>
<gene>
    <name evidence="5" type="primary">fmt</name>
    <name evidence="8" type="ORF">DXC81_08915</name>
</gene>
<dbReference type="PANTHER" id="PTHR11138:SF5">
    <property type="entry name" value="METHIONYL-TRNA FORMYLTRANSFERASE, MITOCHONDRIAL"/>
    <property type="match status" value="1"/>
</dbReference>
<evidence type="ECO:0000259" key="7">
    <source>
        <dbReference type="Pfam" id="PF02911"/>
    </source>
</evidence>
<dbReference type="InterPro" id="IPR005793">
    <property type="entry name" value="Formyl_trans_C"/>
</dbReference>
<proteinExistence type="inferred from homology"/>
<reference evidence="8 9" key="1">
    <citation type="submission" date="2018-08" db="EMBL/GenBank/DDBJ databases">
        <title>A genome reference for cultivated species of the human gut microbiota.</title>
        <authorList>
            <person name="Zou Y."/>
            <person name="Xue W."/>
            <person name="Luo G."/>
        </authorList>
    </citation>
    <scope>NUCLEOTIDE SEQUENCE [LARGE SCALE GENOMIC DNA]</scope>
    <source>
        <strain evidence="8 9">TF08-14</strain>
    </source>
</reference>
<dbReference type="GO" id="GO:0004479">
    <property type="term" value="F:methionyl-tRNA formyltransferase activity"/>
    <property type="evidence" value="ECO:0007669"/>
    <property type="project" value="UniProtKB-UniRule"/>
</dbReference>
<evidence type="ECO:0000259" key="6">
    <source>
        <dbReference type="Pfam" id="PF00551"/>
    </source>
</evidence>
<dbReference type="InterPro" id="IPR011034">
    <property type="entry name" value="Formyl_transferase-like_C_sf"/>
</dbReference>
<comment type="function">
    <text evidence="5">Attaches a formyl group to the free amino group of methionyl-tRNA(fMet). The formyl group appears to play a dual role in the initiator identity of N-formylmethionyl-tRNA by promoting its recognition by IF2 and preventing the misappropriation of this tRNA by the elongation apparatus.</text>
</comment>
<evidence type="ECO:0000256" key="5">
    <source>
        <dbReference type="HAMAP-Rule" id="MF_00182"/>
    </source>
</evidence>
<evidence type="ECO:0000256" key="4">
    <source>
        <dbReference type="ARBA" id="ARBA00022917"/>
    </source>
</evidence>
<dbReference type="CDD" id="cd08646">
    <property type="entry name" value="FMT_core_Met-tRNA-FMT_N"/>
    <property type="match status" value="1"/>
</dbReference>
<dbReference type="Gene3D" id="3.40.50.12230">
    <property type="match status" value="1"/>
</dbReference>
<dbReference type="EC" id="2.1.2.9" evidence="2 5"/>
<evidence type="ECO:0000313" key="9">
    <source>
        <dbReference type="Proteomes" id="UP000260943"/>
    </source>
</evidence>
<evidence type="ECO:0000256" key="2">
    <source>
        <dbReference type="ARBA" id="ARBA00012261"/>
    </source>
</evidence>
<keyword evidence="4 5" id="KW-0648">Protein biosynthesis</keyword>
<comment type="caution">
    <text evidence="8">The sequence shown here is derived from an EMBL/GenBank/DDBJ whole genome shotgun (WGS) entry which is preliminary data.</text>
</comment>
<dbReference type="PANTHER" id="PTHR11138">
    <property type="entry name" value="METHIONYL-TRNA FORMYLTRANSFERASE"/>
    <property type="match status" value="1"/>
</dbReference>
<dbReference type="NCBIfam" id="TIGR00460">
    <property type="entry name" value="fmt"/>
    <property type="match status" value="1"/>
</dbReference>
<organism evidence="8 9">
    <name type="scientific">Collinsella tanakaei</name>
    <dbReference type="NCBI Taxonomy" id="626935"/>
    <lineage>
        <taxon>Bacteria</taxon>
        <taxon>Bacillati</taxon>
        <taxon>Actinomycetota</taxon>
        <taxon>Coriobacteriia</taxon>
        <taxon>Coriobacteriales</taxon>
        <taxon>Coriobacteriaceae</taxon>
        <taxon>Collinsella</taxon>
    </lineage>
</organism>
<dbReference type="SUPFAM" id="SSF53328">
    <property type="entry name" value="Formyltransferase"/>
    <property type="match status" value="1"/>
</dbReference>
<comment type="catalytic activity">
    <reaction evidence="5">
        <text>L-methionyl-tRNA(fMet) + (6R)-10-formyltetrahydrofolate = N-formyl-L-methionyl-tRNA(fMet) + (6S)-5,6,7,8-tetrahydrofolate + H(+)</text>
        <dbReference type="Rhea" id="RHEA:24380"/>
        <dbReference type="Rhea" id="RHEA-COMP:9952"/>
        <dbReference type="Rhea" id="RHEA-COMP:9953"/>
        <dbReference type="ChEBI" id="CHEBI:15378"/>
        <dbReference type="ChEBI" id="CHEBI:57453"/>
        <dbReference type="ChEBI" id="CHEBI:78530"/>
        <dbReference type="ChEBI" id="CHEBI:78844"/>
        <dbReference type="ChEBI" id="CHEBI:195366"/>
        <dbReference type="EC" id="2.1.2.9"/>
    </reaction>
</comment>
<evidence type="ECO:0000256" key="3">
    <source>
        <dbReference type="ARBA" id="ARBA00022679"/>
    </source>
</evidence>
<name>A0A3E4QQ82_9ACTN</name>
<feature type="domain" description="Formyl transferase N-terminal" evidence="6">
    <location>
        <begin position="1"/>
        <end position="176"/>
    </location>
</feature>
<dbReference type="InterPro" id="IPR036477">
    <property type="entry name" value="Formyl_transf_N_sf"/>
</dbReference>
<dbReference type="RefSeq" id="WP_117680079.1">
    <property type="nucleotide sequence ID" value="NZ_CAJJKC010000002.1"/>
</dbReference>
<comment type="similarity">
    <text evidence="1 5">Belongs to the Fmt family.</text>
</comment>
<dbReference type="Pfam" id="PF00551">
    <property type="entry name" value="Formyl_trans_N"/>
    <property type="match status" value="1"/>
</dbReference>
<dbReference type="Pfam" id="PF02911">
    <property type="entry name" value="Formyl_trans_C"/>
    <property type="match status" value="1"/>
</dbReference>
<dbReference type="HAMAP" id="MF_00182">
    <property type="entry name" value="Formyl_trans"/>
    <property type="match status" value="1"/>
</dbReference>
<dbReference type="EMBL" id="QSRJ01000011">
    <property type="protein sequence ID" value="RGL08226.1"/>
    <property type="molecule type" value="Genomic_DNA"/>
</dbReference>
<dbReference type="GO" id="GO:0005829">
    <property type="term" value="C:cytosol"/>
    <property type="evidence" value="ECO:0007669"/>
    <property type="project" value="TreeGrafter"/>
</dbReference>
<dbReference type="InterPro" id="IPR041711">
    <property type="entry name" value="Met-tRNA-FMT_N"/>
</dbReference>
<dbReference type="SUPFAM" id="SSF50486">
    <property type="entry name" value="FMT C-terminal domain-like"/>
    <property type="match status" value="1"/>
</dbReference>
<evidence type="ECO:0000313" key="8">
    <source>
        <dbReference type="EMBL" id="RGL08226.1"/>
    </source>
</evidence>
<keyword evidence="3 5" id="KW-0808">Transferase</keyword>
<dbReference type="InterPro" id="IPR002376">
    <property type="entry name" value="Formyl_transf_N"/>
</dbReference>
<feature type="binding site" evidence="5">
    <location>
        <begin position="107"/>
        <end position="110"/>
    </location>
    <ligand>
        <name>(6S)-5,6,7,8-tetrahydrofolate</name>
        <dbReference type="ChEBI" id="CHEBI:57453"/>
    </ligand>
</feature>
<sequence>MRVVFMGTPAFAVPSLTRLAQEHDVALVLTRPDAVRSRGKKLEPSPVKVAALELGLPVLEANRIDADVLNALRDAGADVFCVAAYGCILPDEVLTIAPFGCVNVHASLLPRWRGAAPIQRCILEGDDVTGVSIMRIGHGIDTGDYCAQATCSVSGKNADQLTQELANLGGNLLVDTLPKLASHEVAWTVQDEGLVTHAAKISKAELKLDPSASALDNVRRVLASSDTAPARCELVGKGARIVDASLIDMADGAAPSVQQGVLSVHGGRVFAGCADGAFEVLSVKPDGKRLMDARSWSAGLRGQDASWDLIS</sequence>
<dbReference type="AlphaFoldDB" id="A0A3E4QQ82"/>